<dbReference type="SUPFAM" id="SSF88723">
    <property type="entry name" value="PIN domain-like"/>
    <property type="match status" value="1"/>
</dbReference>
<protein>
    <recommendedName>
        <fullName evidence="3">DUF3368 domain-containing protein</fullName>
    </recommendedName>
</protein>
<evidence type="ECO:0000313" key="1">
    <source>
        <dbReference type="EMBL" id="GAA3575721.1"/>
    </source>
</evidence>
<dbReference type="Proteomes" id="UP001500630">
    <property type="component" value="Unassembled WGS sequence"/>
</dbReference>
<comment type="caution">
    <text evidence="1">The sequence shown here is derived from an EMBL/GenBank/DDBJ whole genome shotgun (WGS) entry which is preliminary data.</text>
</comment>
<dbReference type="EMBL" id="BAABDQ010000016">
    <property type="protein sequence ID" value="GAA3575721.1"/>
    <property type="molecule type" value="Genomic_DNA"/>
</dbReference>
<proteinExistence type="predicted"/>
<name>A0ABP6Y146_9ACTN</name>
<gene>
    <name evidence="1" type="ORF">GCM10022419_066110</name>
</gene>
<evidence type="ECO:0000313" key="2">
    <source>
        <dbReference type="Proteomes" id="UP001500630"/>
    </source>
</evidence>
<evidence type="ECO:0008006" key="3">
    <source>
        <dbReference type="Google" id="ProtNLM"/>
    </source>
</evidence>
<dbReference type="Pfam" id="PF11848">
    <property type="entry name" value="DUF3368"/>
    <property type="match status" value="1"/>
</dbReference>
<organism evidence="1 2">
    <name type="scientific">Nonomuraea rosea</name>
    <dbReference type="NCBI Taxonomy" id="638574"/>
    <lineage>
        <taxon>Bacteria</taxon>
        <taxon>Bacillati</taxon>
        <taxon>Actinomycetota</taxon>
        <taxon>Actinomycetes</taxon>
        <taxon>Streptosporangiales</taxon>
        <taxon>Streptosporangiaceae</taxon>
        <taxon>Nonomuraea</taxon>
    </lineage>
</organism>
<reference evidence="2" key="1">
    <citation type="journal article" date="2019" name="Int. J. Syst. Evol. Microbiol.">
        <title>The Global Catalogue of Microorganisms (GCM) 10K type strain sequencing project: providing services to taxonomists for standard genome sequencing and annotation.</title>
        <authorList>
            <consortium name="The Broad Institute Genomics Platform"/>
            <consortium name="The Broad Institute Genome Sequencing Center for Infectious Disease"/>
            <person name="Wu L."/>
            <person name="Ma J."/>
        </authorList>
    </citation>
    <scope>NUCLEOTIDE SEQUENCE [LARGE SCALE GENOMIC DNA]</scope>
    <source>
        <strain evidence="2">JCM 17326</strain>
    </source>
</reference>
<dbReference type="InterPro" id="IPR029060">
    <property type="entry name" value="PIN-like_dom_sf"/>
</dbReference>
<dbReference type="PANTHER" id="PTHR39550:SF1">
    <property type="entry name" value="SLL0658 PROTEIN"/>
    <property type="match status" value="1"/>
</dbReference>
<keyword evidence="2" id="KW-1185">Reference proteome</keyword>
<accession>A0ABP6Y146</accession>
<sequence length="183" mass="20089">MTESKPVGPLPRLVTDTMVLLHFAKADRLDVLGASVTEMSTTLVVVDELGKYSDECPLLRRLTELEWLHIQPQDSVEELIAFDTWSQLLGTSDDYDKGEASIFAAAQVHGLVALTDDRDATKVGRANGLKIHGTIWLLTRLKGLGKMTLVEICNHVDALRASGMRLPCTGPELPGWARDRGLL</sequence>
<dbReference type="InterPro" id="IPR021799">
    <property type="entry name" value="PIN-like_prokaryotic"/>
</dbReference>
<dbReference type="PANTHER" id="PTHR39550">
    <property type="entry name" value="SLL0658 PROTEIN"/>
    <property type="match status" value="1"/>
</dbReference>